<accession>A0AAW0U3L1</accession>
<dbReference type="AlphaFoldDB" id="A0AAW0U3L1"/>
<keyword evidence="3" id="KW-1185">Reference proteome</keyword>
<reference evidence="2 3" key="1">
    <citation type="submission" date="2023-03" db="EMBL/GenBank/DDBJ databases">
        <title>High-quality genome of Scylla paramamosain provides insights in environmental adaptation.</title>
        <authorList>
            <person name="Zhang L."/>
        </authorList>
    </citation>
    <scope>NUCLEOTIDE SEQUENCE [LARGE SCALE GENOMIC DNA]</scope>
    <source>
        <strain evidence="2">LZ_2023a</strain>
        <tissue evidence="2">Muscle</tissue>
    </source>
</reference>
<comment type="caution">
    <text evidence="2">The sequence shown here is derived from an EMBL/GenBank/DDBJ whole genome shotgun (WGS) entry which is preliminary data.</text>
</comment>
<evidence type="ECO:0000313" key="2">
    <source>
        <dbReference type="EMBL" id="KAK8394585.1"/>
    </source>
</evidence>
<dbReference type="EMBL" id="JARAKH010000019">
    <property type="protein sequence ID" value="KAK8394585.1"/>
    <property type="molecule type" value="Genomic_DNA"/>
</dbReference>
<protein>
    <recommendedName>
        <fullName evidence="4">Secreted protein</fullName>
    </recommendedName>
</protein>
<organism evidence="2 3">
    <name type="scientific">Scylla paramamosain</name>
    <name type="common">Mud crab</name>
    <dbReference type="NCBI Taxonomy" id="85552"/>
    <lineage>
        <taxon>Eukaryota</taxon>
        <taxon>Metazoa</taxon>
        <taxon>Ecdysozoa</taxon>
        <taxon>Arthropoda</taxon>
        <taxon>Crustacea</taxon>
        <taxon>Multicrustacea</taxon>
        <taxon>Malacostraca</taxon>
        <taxon>Eumalacostraca</taxon>
        <taxon>Eucarida</taxon>
        <taxon>Decapoda</taxon>
        <taxon>Pleocyemata</taxon>
        <taxon>Brachyura</taxon>
        <taxon>Eubrachyura</taxon>
        <taxon>Portunoidea</taxon>
        <taxon>Portunidae</taxon>
        <taxon>Portuninae</taxon>
        <taxon>Scylla</taxon>
    </lineage>
</organism>
<proteinExistence type="predicted"/>
<feature type="signal peptide" evidence="1">
    <location>
        <begin position="1"/>
        <end position="22"/>
    </location>
</feature>
<sequence length="79" mass="8446">MRIGDTIGVVPMVAVVVAVVTGGDSSGGDYSTKHRERKPQPFAPLANTRLRVEEAGLAKRTKTSVKLSVARTLAKHFDV</sequence>
<gene>
    <name evidence="2" type="ORF">O3P69_006618</name>
</gene>
<evidence type="ECO:0000313" key="3">
    <source>
        <dbReference type="Proteomes" id="UP001487740"/>
    </source>
</evidence>
<keyword evidence="1" id="KW-0732">Signal</keyword>
<feature type="chain" id="PRO_5043934445" description="Secreted protein" evidence="1">
    <location>
        <begin position="23"/>
        <end position="79"/>
    </location>
</feature>
<dbReference type="Proteomes" id="UP001487740">
    <property type="component" value="Unassembled WGS sequence"/>
</dbReference>
<evidence type="ECO:0000256" key="1">
    <source>
        <dbReference type="SAM" id="SignalP"/>
    </source>
</evidence>
<name>A0AAW0U3L1_SCYPA</name>
<evidence type="ECO:0008006" key="4">
    <source>
        <dbReference type="Google" id="ProtNLM"/>
    </source>
</evidence>